<feature type="transmembrane region" description="Helical" evidence="7">
    <location>
        <begin position="204"/>
        <end position="221"/>
    </location>
</feature>
<dbReference type="Proteomes" id="UP000070700">
    <property type="component" value="Unassembled WGS sequence"/>
</dbReference>
<dbReference type="SUPFAM" id="SSF103473">
    <property type="entry name" value="MFS general substrate transporter"/>
    <property type="match status" value="1"/>
</dbReference>
<evidence type="ECO:0000313" key="9">
    <source>
        <dbReference type="EMBL" id="KUJ22236.1"/>
    </source>
</evidence>
<keyword evidence="4 7" id="KW-1133">Transmembrane helix</keyword>
<evidence type="ECO:0000256" key="2">
    <source>
        <dbReference type="ARBA" id="ARBA00008335"/>
    </source>
</evidence>
<evidence type="ECO:0000256" key="5">
    <source>
        <dbReference type="ARBA" id="ARBA00023136"/>
    </source>
</evidence>
<dbReference type="Gene3D" id="1.20.1250.20">
    <property type="entry name" value="MFS general substrate transporter like domains"/>
    <property type="match status" value="1"/>
</dbReference>
<dbReference type="CDD" id="cd17323">
    <property type="entry name" value="MFS_Tpo1_MDR_like"/>
    <property type="match status" value="1"/>
</dbReference>
<dbReference type="KEGG" id="psco:LY89DRAFT_693677"/>
<feature type="transmembrane region" description="Helical" evidence="7">
    <location>
        <begin position="439"/>
        <end position="465"/>
    </location>
</feature>
<sequence>MAEGQANSDHTVYDDESRTIVNVNNPKAVTDDGDLGGEKFETRESAAGEKSFGENQVAHGMKDVEKGDPAADEAAAAADPNLVDWDGPDDPKNPRNWSKGCKMANIALISASVLYCNIATTMFAPGANIMEHEFGFNNNTIEVLTITIASLGFAMGLFFAPLSEVFGRVPIYRVACICYMGFTVGCARSTNVAMFLVFRLLTGLSASPFMTTGGGTIADLLEKEERGGAMAMFTLGPLIGPVVGPIVGGFVTQNKGWRWTFYIILMLAGTVSILSFIIMRETCAPVILKAKATRLRNETGNTNLRAAGDKQTPVSQLVIHAMKRPIKFLFKSPIVLLTSIYIAFIFGVIMLFYSTFPVVYEETYHWSVGVSGLAYIGIGIGCAIGITVFGKLSDRLVRDGGSDGKYRVERRMILVMIFCPLLPVGLFIYGWTAYYKVQWIVPIIGTAITGMGVVMITSSSQIYIIDVFGPQAAASALASMTLLRNIIGCLLPLAAPSLYKNLGLGWGNSLLAFIAVGFIGVPFFFYFCGQWLREKFPVEI</sequence>
<feature type="compositionally biased region" description="Polar residues" evidence="6">
    <location>
        <begin position="1"/>
        <end position="10"/>
    </location>
</feature>
<feature type="transmembrane region" description="Helical" evidence="7">
    <location>
        <begin position="506"/>
        <end position="527"/>
    </location>
</feature>
<dbReference type="InterPro" id="IPR036259">
    <property type="entry name" value="MFS_trans_sf"/>
</dbReference>
<feature type="transmembrane region" description="Helical" evidence="7">
    <location>
        <begin position="334"/>
        <end position="353"/>
    </location>
</feature>
<evidence type="ECO:0000256" key="3">
    <source>
        <dbReference type="ARBA" id="ARBA00022692"/>
    </source>
</evidence>
<dbReference type="AlphaFoldDB" id="A0A194XPZ9"/>
<dbReference type="PROSITE" id="PS50850">
    <property type="entry name" value="MFS"/>
    <property type="match status" value="1"/>
</dbReference>
<feature type="transmembrane region" description="Helical" evidence="7">
    <location>
        <begin position="103"/>
        <end position="123"/>
    </location>
</feature>
<dbReference type="OrthoDB" id="5296287at2759"/>
<gene>
    <name evidence="9" type="ORF">LY89DRAFT_693677</name>
</gene>
<proteinExistence type="inferred from homology"/>
<feature type="domain" description="Major facilitator superfamily (MFS) profile" evidence="8">
    <location>
        <begin position="105"/>
        <end position="532"/>
    </location>
</feature>
<dbReference type="RefSeq" id="XP_018076591.1">
    <property type="nucleotide sequence ID" value="XM_018216650.1"/>
</dbReference>
<evidence type="ECO:0000256" key="1">
    <source>
        <dbReference type="ARBA" id="ARBA00004141"/>
    </source>
</evidence>
<evidence type="ECO:0000313" key="10">
    <source>
        <dbReference type="Proteomes" id="UP000070700"/>
    </source>
</evidence>
<evidence type="ECO:0000256" key="4">
    <source>
        <dbReference type="ARBA" id="ARBA00022989"/>
    </source>
</evidence>
<evidence type="ECO:0000259" key="8">
    <source>
        <dbReference type="PROSITE" id="PS50850"/>
    </source>
</evidence>
<protein>
    <submittedName>
        <fullName evidence="9">MFS general substrate transporter</fullName>
    </submittedName>
</protein>
<keyword evidence="3 7" id="KW-0812">Transmembrane</keyword>
<dbReference type="InterPro" id="IPR011701">
    <property type="entry name" value="MFS"/>
</dbReference>
<feature type="region of interest" description="Disordered" evidence="6">
    <location>
        <begin position="1"/>
        <end position="91"/>
    </location>
</feature>
<dbReference type="GO" id="GO:0016020">
    <property type="term" value="C:membrane"/>
    <property type="evidence" value="ECO:0007669"/>
    <property type="project" value="UniProtKB-SubCell"/>
</dbReference>
<dbReference type="FunFam" id="1.20.1250.20:FF:000082">
    <property type="entry name" value="MFS multidrug transporter, putative"/>
    <property type="match status" value="1"/>
</dbReference>
<dbReference type="PANTHER" id="PTHR23502">
    <property type="entry name" value="MAJOR FACILITATOR SUPERFAMILY"/>
    <property type="match status" value="1"/>
</dbReference>
<feature type="transmembrane region" description="Helical" evidence="7">
    <location>
        <begin position="413"/>
        <end position="433"/>
    </location>
</feature>
<feature type="compositionally biased region" description="Basic and acidic residues" evidence="6">
    <location>
        <begin position="36"/>
        <end position="47"/>
    </location>
</feature>
<dbReference type="EMBL" id="KQ947406">
    <property type="protein sequence ID" value="KUJ22236.1"/>
    <property type="molecule type" value="Genomic_DNA"/>
</dbReference>
<feature type="transmembrane region" description="Helical" evidence="7">
    <location>
        <begin position="259"/>
        <end position="279"/>
    </location>
</feature>
<dbReference type="InParanoid" id="A0A194XPZ9"/>
<feature type="transmembrane region" description="Helical" evidence="7">
    <location>
        <begin position="373"/>
        <end position="392"/>
    </location>
</feature>
<feature type="transmembrane region" description="Helical" evidence="7">
    <location>
        <begin position="472"/>
        <end position="494"/>
    </location>
</feature>
<organism evidence="9 10">
    <name type="scientific">Mollisia scopiformis</name>
    <name type="common">Conifer needle endophyte fungus</name>
    <name type="synonym">Phialocephala scopiformis</name>
    <dbReference type="NCBI Taxonomy" id="149040"/>
    <lineage>
        <taxon>Eukaryota</taxon>
        <taxon>Fungi</taxon>
        <taxon>Dikarya</taxon>
        <taxon>Ascomycota</taxon>
        <taxon>Pezizomycotina</taxon>
        <taxon>Leotiomycetes</taxon>
        <taxon>Helotiales</taxon>
        <taxon>Mollisiaceae</taxon>
        <taxon>Mollisia</taxon>
    </lineage>
</organism>
<feature type="compositionally biased region" description="Basic and acidic residues" evidence="6">
    <location>
        <begin position="60"/>
        <end position="69"/>
    </location>
</feature>
<evidence type="ECO:0000256" key="6">
    <source>
        <dbReference type="SAM" id="MobiDB-lite"/>
    </source>
</evidence>
<dbReference type="PANTHER" id="PTHR23502:SF68">
    <property type="entry name" value="MULTIDRUG TRANSPORTER, PUTATIVE (AFU_ORTHOLOGUE AFUA_3G01120)-RELATED"/>
    <property type="match status" value="1"/>
</dbReference>
<feature type="transmembrane region" description="Helical" evidence="7">
    <location>
        <begin position="228"/>
        <end position="247"/>
    </location>
</feature>
<comment type="similarity">
    <text evidence="2">Belongs to the major facilitator superfamily.</text>
</comment>
<evidence type="ECO:0000256" key="7">
    <source>
        <dbReference type="SAM" id="Phobius"/>
    </source>
</evidence>
<dbReference type="GeneID" id="28826376"/>
<accession>A0A194XPZ9</accession>
<dbReference type="GO" id="GO:0022857">
    <property type="term" value="F:transmembrane transporter activity"/>
    <property type="evidence" value="ECO:0007669"/>
    <property type="project" value="InterPro"/>
</dbReference>
<feature type="transmembrane region" description="Helical" evidence="7">
    <location>
        <begin position="143"/>
        <end position="162"/>
    </location>
</feature>
<dbReference type="Pfam" id="PF07690">
    <property type="entry name" value="MFS_1"/>
    <property type="match status" value="1"/>
</dbReference>
<reference evidence="9 10" key="1">
    <citation type="submission" date="2015-10" db="EMBL/GenBank/DDBJ databases">
        <title>Full genome of DAOMC 229536 Phialocephala scopiformis, a fungal endophyte of spruce producing the potent anti-insectan compound rugulosin.</title>
        <authorList>
            <consortium name="DOE Joint Genome Institute"/>
            <person name="Walker A.K."/>
            <person name="Frasz S.L."/>
            <person name="Seifert K.A."/>
            <person name="Miller J.D."/>
            <person name="Mondo S.J."/>
            <person name="Labutti K."/>
            <person name="Lipzen A."/>
            <person name="Dockter R."/>
            <person name="Kennedy M."/>
            <person name="Grigoriev I.V."/>
            <person name="Spatafora J.W."/>
        </authorList>
    </citation>
    <scope>NUCLEOTIDE SEQUENCE [LARGE SCALE GENOMIC DNA]</scope>
    <source>
        <strain evidence="9 10">CBS 120377</strain>
    </source>
</reference>
<comment type="subcellular location">
    <subcellularLocation>
        <location evidence="1">Membrane</location>
        <topology evidence="1">Multi-pass membrane protein</topology>
    </subcellularLocation>
</comment>
<dbReference type="InterPro" id="IPR020846">
    <property type="entry name" value="MFS_dom"/>
</dbReference>
<keyword evidence="5 7" id="KW-0472">Membrane</keyword>
<keyword evidence="10" id="KW-1185">Reference proteome</keyword>
<name>A0A194XPZ9_MOLSC</name>
<feature type="transmembrane region" description="Helical" evidence="7">
    <location>
        <begin position="174"/>
        <end position="198"/>
    </location>
</feature>